<accession>A0A803QDM6</accession>
<dbReference type="Proteomes" id="UP000596661">
    <property type="component" value="Chromosome 9"/>
</dbReference>
<evidence type="ECO:0000313" key="2">
    <source>
        <dbReference type="EnsemblPlants" id="cds.evm.model.09.1186"/>
    </source>
</evidence>
<feature type="compositionally biased region" description="Acidic residues" evidence="1">
    <location>
        <begin position="90"/>
        <end position="103"/>
    </location>
</feature>
<proteinExistence type="predicted"/>
<dbReference type="Gramene" id="evm.model.09.1186">
    <property type="protein sequence ID" value="cds.evm.model.09.1186"/>
    <property type="gene ID" value="evm.TU.09.1186"/>
</dbReference>
<reference evidence="2" key="2">
    <citation type="submission" date="2021-03" db="UniProtKB">
        <authorList>
            <consortium name="EnsemblPlants"/>
        </authorList>
    </citation>
    <scope>IDENTIFICATION</scope>
</reference>
<dbReference type="EMBL" id="UZAU01000755">
    <property type="status" value="NOT_ANNOTATED_CDS"/>
    <property type="molecule type" value="Genomic_DNA"/>
</dbReference>
<evidence type="ECO:0000256" key="1">
    <source>
        <dbReference type="SAM" id="MobiDB-lite"/>
    </source>
</evidence>
<protein>
    <submittedName>
        <fullName evidence="2">Uncharacterized protein</fullName>
    </submittedName>
</protein>
<keyword evidence="3" id="KW-1185">Reference proteome</keyword>
<dbReference type="AlphaFoldDB" id="A0A803QDM6"/>
<feature type="region of interest" description="Disordered" evidence="1">
    <location>
        <begin position="82"/>
        <end position="109"/>
    </location>
</feature>
<dbReference type="EnsemblPlants" id="evm.model.09.1186">
    <property type="protein sequence ID" value="cds.evm.model.09.1186"/>
    <property type="gene ID" value="evm.TU.09.1186"/>
</dbReference>
<sequence>MVGPSNPSNPTPHGVPTTSFLTFVFNDSLSNSNMESAGPRPSSKLSFPLLSAKTSETPCPIFPFSSFNLSIFELQRSKFGPSNKTCRALDEEDGESGESENDFEVSVGPYPRYEDNIHKELRHKRAGRGTC</sequence>
<reference evidence="2" key="1">
    <citation type="submission" date="2018-11" db="EMBL/GenBank/DDBJ databases">
        <authorList>
            <person name="Grassa J C."/>
        </authorList>
    </citation>
    <scope>NUCLEOTIDE SEQUENCE [LARGE SCALE GENOMIC DNA]</scope>
</reference>
<organism evidence="2 3">
    <name type="scientific">Cannabis sativa</name>
    <name type="common">Hemp</name>
    <name type="synonym">Marijuana</name>
    <dbReference type="NCBI Taxonomy" id="3483"/>
    <lineage>
        <taxon>Eukaryota</taxon>
        <taxon>Viridiplantae</taxon>
        <taxon>Streptophyta</taxon>
        <taxon>Embryophyta</taxon>
        <taxon>Tracheophyta</taxon>
        <taxon>Spermatophyta</taxon>
        <taxon>Magnoliopsida</taxon>
        <taxon>eudicotyledons</taxon>
        <taxon>Gunneridae</taxon>
        <taxon>Pentapetalae</taxon>
        <taxon>rosids</taxon>
        <taxon>fabids</taxon>
        <taxon>Rosales</taxon>
        <taxon>Cannabaceae</taxon>
        <taxon>Cannabis</taxon>
    </lineage>
</organism>
<name>A0A803QDM6_CANSA</name>
<evidence type="ECO:0000313" key="3">
    <source>
        <dbReference type="Proteomes" id="UP000596661"/>
    </source>
</evidence>